<protein>
    <submittedName>
        <fullName evidence="1">Uncharacterized protein</fullName>
    </submittedName>
</protein>
<evidence type="ECO:0000313" key="1">
    <source>
        <dbReference type="EMBL" id="KAG5576417.1"/>
    </source>
</evidence>
<reference evidence="1 2" key="1">
    <citation type="submission" date="2020-09" db="EMBL/GenBank/DDBJ databases">
        <title>De no assembly of potato wild relative species, Solanum commersonii.</title>
        <authorList>
            <person name="Cho K."/>
        </authorList>
    </citation>
    <scope>NUCLEOTIDE SEQUENCE [LARGE SCALE GENOMIC DNA]</scope>
    <source>
        <strain evidence="1">LZ3.2</strain>
        <tissue evidence="1">Leaf</tissue>
    </source>
</reference>
<evidence type="ECO:0000313" key="2">
    <source>
        <dbReference type="Proteomes" id="UP000824120"/>
    </source>
</evidence>
<dbReference type="EMBL" id="JACXVP010000011">
    <property type="protein sequence ID" value="KAG5576417.1"/>
    <property type="molecule type" value="Genomic_DNA"/>
</dbReference>
<name>A0A9J5WKI9_SOLCO</name>
<dbReference type="Proteomes" id="UP000824120">
    <property type="component" value="Chromosome 11"/>
</dbReference>
<dbReference type="AlphaFoldDB" id="A0A9J5WKI9"/>
<accession>A0A9J5WKI9</accession>
<proteinExistence type="predicted"/>
<organism evidence="1 2">
    <name type="scientific">Solanum commersonii</name>
    <name type="common">Commerson's wild potato</name>
    <name type="synonym">Commerson's nightshade</name>
    <dbReference type="NCBI Taxonomy" id="4109"/>
    <lineage>
        <taxon>Eukaryota</taxon>
        <taxon>Viridiplantae</taxon>
        <taxon>Streptophyta</taxon>
        <taxon>Embryophyta</taxon>
        <taxon>Tracheophyta</taxon>
        <taxon>Spermatophyta</taxon>
        <taxon>Magnoliopsida</taxon>
        <taxon>eudicotyledons</taxon>
        <taxon>Gunneridae</taxon>
        <taxon>Pentapetalae</taxon>
        <taxon>asterids</taxon>
        <taxon>lamiids</taxon>
        <taxon>Solanales</taxon>
        <taxon>Solanaceae</taxon>
        <taxon>Solanoideae</taxon>
        <taxon>Solaneae</taxon>
        <taxon>Solanum</taxon>
    </lineage>
</organism>
<comment type="caution">
    <text evidence="1">The sequence shown here is derived from an EMBL/GenBank/DDBJ whole genome shotgun (WGS) entry which is preliminary data.</text>
</comment>
<sequence>MESVDPDRQTSSFSWSKYLALLIFVKSPPEQANPPFYRFSCAIMIQIFDDNFLEFLCERPSRLYLLRWLVSTGKPALYFRGHLSRTCYVVGWSQLTNRSIFKVKCSTERVKPTFRTSFLPKFFMDIGQDLSFGDGWSRWVNRPIFKVKRSPKRVNPLFCQFLCAIPWIIWSSKFSTSFLLKVFVDVRQDLSYGAVHGSFGDRDFQRHFSQKM</sequence>
<gene>
    <name evidence="1" type="ORF">H5410_056551</name>
</gene>
<keyword evidence="2" id="KW-1185">Reference proteome</keyword>